<dbReference type="EC" id="2.7.13.3" evidence="2"/>
<comment type="caution">
    <text evidence="13">The sequence shown here is derived from an EMBL/GenBank/DDBJ whole genome shotgun (WGS) entry which is preliminary data.</text>
</comment>
<evidence type="ECO:0000256" key="9">
    <source>
        <dbReference type="PROSITE-ProRule" id="PRU00169"/>
    </source>
</evidence>
<proteinExistence type="predicted"/>
<dbReference type="GO" id="GO:0005524">
    <property type="term" value="F:ATP binding"/>
    <property type="evidence" value="ECO:0007669"/>
    <property type="project" value="UniProtKB-KW"/>
</dbReference>
<evidence type="ECO:0000256" key="6">
    <source>
        <dbReference type="ARBA" id="ARBA00022777"/>
    </source>
</evidence>
<dbReference type="Gene3D" id="1.10.287.130">
    <property type="match status" value="1"/>
</dbReference>
<feature type="domain" description="Response regulatory" evidence="12">
    <location>
        <begin position="23"/>
        <end position="137"/>
    </location>
</feature>
<keyword evidence="3 9" id="KW-0597">Phosphoprotein</keyword>
<keyword evidence="5" id="KW-0547">Nucleotide-binding</keyword>
<dbReference type="InterPro" id="IPR036890">
    <property type="entry name" value="HATPase_C_sf"/>
</dbReference>
<dbReference type="SUPFAM" id="SSF55874">
    <property type="entry name" value="ATPase domain of HSP90 chaperone/DNA topoisomerase II/histidine kinase"/>
    <property type="match status" value="1"/>
</dbReference>
<protein>
    <recommendedName>
        <fullName evidence="2">histidine kinase</fullName>
        <ecNumber evidence="2">2.7.13.3</ecNumber>
    </recommendedName>
</protein>
<dbReference type="EMBL" id="SORZ01000001">
    <property type="protein sequence ID" value="TPW35875.1"/>
    <property type="molecule type" value="Genomic_DNA"/>
</dbReference>
<dbReference type="PROSITE" id="PS50109">
    <property type="entry name" value="HIS_KIN"/>
    <property type="match status" value="1"/>
</dbReference>
<evidence type="ECO:0000256" key="2">
    <source>
        <dbReference type="ARBA" id="ARBA00012438"/>
    </source>
</evidence>
<dbReference type="Pfam" id="PF00512">
    <property type="entry name" value="HisKA"/>
    <property type="match status" value="1"/>
</dbReference>
<evidence type="ECO:0000313" key="13">
    <source>
        <dbReference type="EMBL" id="TPW35875.1"/>
    </source>
</evidence>
<dbReference type="Gene3D" id="3.30.565.10">
    <property type="entry name" value="Histidine kinase-like ATPase, C-terminal domain"/>
    <property type="match status" value="1"/>
</dbReference>
<keyword evidence="6 13" id="KW-0418">Kinase</keyword>
<dbReference type="InterPro" id="IPR001789">
    <property type="entry name" value="Sig_transdc_resp-reg_receiver"/>
</dbReference>
<comment type="catalytic activity">
    <reaction evidence="1">
        <text>ATP + protein L-histidine = ADP + protein N-phospho-L-histidine.</text>
        <dbReference type="EC" id="2.7.13.3"/>
    </reaction>
</comment>
<dbReference type="Gene3D" id="3.40.50.2300">
    <property type="match status" value="2"/>
</dbReference>
<dbReference type="SMART" id="SM00387">
    <property type="entry name" value="HATPase_c"/>
    <property type="match status" value="1"/>
</dbReference>
<feature type="region of interest" description="Disordered" evidence="10">
    <location>
        <begin position="519"/>
        <end position="538"/>
    </location>
</feature>
<dbReference type="AlphaFoldDB" id="A0A506URA2"/>
<dbReference type="InterPro" id="IPR036097">
    <property type="entry name" value="HisK_dim/P_sf"/>
</dbReference>
<evidence type="ECO:0000259" key="11">
    <source>
        <dbReference type="PROSITE" id="PS50109"/>
    </source>
</evidence>
<dbReference type="PANTHER" id="PTHR43065">
    <property type="entry name" value="SENSOR HISTIDINE KINASE"/>
    <property type="match status" value="1"/>
</dbReference>
<evidence type="ECO:0000256" key="1">
    <source>
        <dbReference type="ARBA" id="ARBA00000085"/>
    </source>
</evidence>
<dbReference type="InterPro" id="IPR011006">
    <property type="entry name" value="CheY-like_superfamily"/>
</dbReference>
<dbReference type="Pfam" id="PF00072">
    <property type="entry name" value="Response_reg"/>
    <property type="match status" value="2"/>
</dbReference>
<keyword evidence="7" id="KW-0067">ATP-binding</keyword>
<dbReference type="SUPFAM" id="SSF47384">
    <property type="entry name" value="Homodimeric domain of signal transducing histidine kinase"/>
    <property type="match status" value="1"/>
</dbReference>
<feature type="modified residue" description="4-aspartylphosphate" evidence="9">
    <location>
        <position position="601"/>
    </location>
</feature>
<evidence type="ECO:0000256" key="10">
    <source>
        <dbReference type="SAM" id="MobiDB-lite"/>
    </source>
</evidence>
<dbReference type="SUPFAM" id="SSF52172">
    <property type="entry name" value="CheY-like"/>
    <property type="match status" value="2"/>
</dbReference>
<keyword evidence="8" id="KW-0902">Two-component regulatory system</keyword>
<dbReference type="CDD" id="cd00156">
    <property type="entry name" value="REC"/>
    <property type="match status" value="1"/>
</dbReference>
<dbReference type="SMART" id="SM00388">
    <property type="entry name" value="HisKA"/>
    <property type="match status" value="1"/>
</dbReference>
<dbReference type="InterPro" id="IPR004358">
    <property type="entry name" value="Sig_transdc_His_kin-like_C"/>
</dbReference>
<feature type="domain" description="Response regulatory" evidence="12">
    <location>
        <begin position="551"/>
        <end position="660"/>
    </location>
</feature>
<keyword evidence="14" id="KW-1185">Reference proteome</keyword>
<dbReference type="InterPro" id="IPR003661">
    <property type="entry name" value="HisK_dim/P_dom"/>
</dbReference>
<feature type="domain" description="Histidine kinase" evidence="11">
    <location>
        <begin position="281"/>
        <end position="509"/>
    </location>
</feature>
<reference evidence="13 14" key="1">
    <citation type="submission" date="2019-03" db="EMBL/GenBank/DDBJ databases">
        <title>The complete genome sequence of Neokomagataea sp. Jb2 NBRC113641.</title>
        <authorList>
            <person name="Chua K.-O."/>
            <person name="Chan K.-G."/>
            <person name="See-Too W.-S."/>
        </authorList>
    </citation>
    <scope>NUCLEOTIDE SEQUENCE [LARGE SCALE GENOMIC DNA]</scope>
    <source>
        <strain evidence="13 14">Jb2</strain>
    </source>
</reference>
<dbReference type="InterPro" id="IPR003594">
    <property type="entry name" value="HATPase_dom"/>
</dbReference>
<sequence>MKVSSSENASEAGETGTASQRATILIVDDEEEILVALTDLLEDDYEILTQSDPLQALEVLRAHPEVAVIISDQRMPGLSGDRLLSQARVFSDARSLLLTGYADLDAVVAALNEGQVQAYVHKPWDEKALRALVAEVARHCLSQRALKTEQALLHGLMKALPFTLVFSDAQGRCIRSNVAPRAGEETSRESAHYPPEVQAEMRRLRLLTQQTGQAASTFCAQEEGQTHWHEMTRWALAWPQKASFAEAWQVCLDRDVTDRVAVEARLRQAERLESLGTLAGGIAHDFNNLLAAISGALDLLEEDIDAQSAGRALLTQAQEGVQKGAAMTRRLLQFGRQGGDSLAPVAPGPFMKALAPLLAQSLRATAVCCQLELDMGDEGGAGLPDMLTDARQLEMALLNLCVNARDAMPQGGRVRISLAVVPADLPDVPGGCRKDQALAVKVQDDGLGMSAAVQARVFDPFFTTKPVGKGTGLGLSGVYGFVTRAHGDVKLASAPGKGTTVTLLLPLLQEAASGIDGSSKSVSKARRAPEAKAVEAPAAQTSMNRAMEGRAMLIVEDEEPVRRVVGQFLRQEGALTREANGLQEALSVLESGFQPEVAILDVRMPDYDGPSCARVLKERLPGLKILFMSGETAGAVLDGARLISKPFTQLQLRLALQELCWPSKEGVSEEADMKSGGTEKEK</sequence>
<gene>
    <name evidence="13" type="ORF">E3202_02825</name>
</gene>
<feature type="modified residue" description="4-aspartylphosphate" evidence="9">
    <location>
        <position position="72"/>
    </location>
</feature>
<dbReference type="InterPro" id="IPR005467">
    <property type="entry name" value="His_kinase_dom"/>
</dbReference>
<evidence type="ECO:0000313" key="14">
    <source>
        <dbReference type="Proteomes" id="UP000315037"/>
    </source>
</evidence>
<keyword evidence="4" id="KW-0808">Transferase</keyword>
<dbReference type="PRINTS" id="PR00344">
    <property type="entry name" value="BCTRLSENSOR"/>
</dbReference>
<dbReference type="SMART" id="SM00448">
    <property type="entry name" value="REC"/>
    <property type="match status" value="2"/>
</dbReference>
<evidence type="ECO:0000259" key="12">
    <source>
        <dbReference type="PROSITE" id="PS50110"/>
    </source>
</evidence>
<dbReference type="Proteomes" id="UP000315037">
    <property type="component" value="Unassembled WGS sequence"/>
</dbReference>
<organism evidence="13 14">
    <name type="scientific">Oecophyllibacter saccharovorans</name>
    <dbReference type="NCBI Taxonomy" id="2558360"/>
    <lineage>
        <taxon>Bacteria</taxon>
        <taxon>Pseudomonadati</taxon>
        <taxon>Pseudomonadota</taxon>
        <taxon>Alphaproteobacteria</taxon>
        <taxon>Acetobacterales</taxon>
        <taxon>Acetobacteraceae</taxon>
        <taxon>Oecophyllibacter</taxon>
    </lineage>
</organism>
<dbReference type="CDD" id="cd00082">
    <property type="entry name" value="HisKA"/>
    <property type="match status" value="1"/>
</dbReference>
<accession>A0A506URA2</accession>
<dbReference type="RefSeq" id="WP_165600287.1">
    <property type="nucleotide sequence ID" value="NZ_SORZ01000001.1"/>
</dbReference>
<evidence type="ECO:0000256" key="8">
    <source>
        <dbReference type="ARBA" id="ARBA00023012"/>
    </source>
</evidence>
<dbReference type="PROSITE" id="PS50110">
    <property type="entry name" value="RESPONSE_REGULATORY"/>
    <property type="match status" value="2"/>
</dbReference>
<evidence type="ECO:0000256" key="3">
    <source>
        <dbReference type="ARBA" id="ARBA00022553"/>
    </source>
</evidence>
<evidence type="ECO:0000256" key="7">
    <source>
        <dbReference type="ARBA" id="ARBA00022840"/>
    </source>
</evidence>
<evidence type="ECO:0000256" key="4">
    <source>
        <dbReference type="ARBA" id="ARBA00022679"/>
    </source>
</evidence>
<dbReference type="GO" id="GO:0000155">
    <property type="term" value="F:phosphorelay sensor kinase activity"/>
    <property type="evidence" value="ECO:0007669"/>
    <property type="project" value="InterPro"/>
</dbReference>
<dbReference type="PANTHER" id="PTHR43065:SF46">
    <property type="entry name" value="C4-DICARBOXYLATE TRANSPORT SENSOR PROTEIN DCTB"/>
    <property type="match status" value="1"/>
</dbReference>
<evidence type="ECO:0000256" key="5">
    <source>
        <dbReference type="ARBA" id="ARBA00022741"/>
    </source>
</evidence>
<dbReference type="Pfam" id="PF02518">
    <property type="entry name" value="HATPase_c"/>
    <property type="match status" value="1"/>
</dbReference>
<dbReference type="CDD" id="cd17569">
    <property type="entry name" value="REC_HupR-like"/>
    <property type="match status" value="1"/>
</dbReference>
<name>A0A506URA2_9PROT</name>